<name>A0A9P6KUP3_9PLEO</name>
<feature type="compositionally biased region" description="Polar residues" evidence="1">
    <location>
        <begin position="1"/>
        <end position="24"/>
    </location>
</feature>
<evidence type="ECO:0000313" key="3">
    <source>
        <dbReference type="Proteomes" id="UP000756921"/>
    </source>
</evidence>
<accession>A0A9P6KUP3</accession>
<feature type="region of interest" description="Disordered" evidence="1">
    <location>
        <begin position="1"/>
        <end position="72"/>
    </location>
</feature>
<protein>
    <submittedName>
        <fullName evidence="2">Uncharacterized protein</fullName>
    </submittedName>
</protein>
<keyword evidence="3" id="KW-1185">Reference proteome</keyword>
<organism evidence="2 3">
    <name type="scientific">Paraphaeosphaeria minitans</name>
    <dbReference type="NCBI Taxonomy" id="565426"/>
    <lineage>
        <taxon>Eukaryota</taxon>
        <taxon>Fungi</taxon>
        <taxon>Dikarya</taxon>
        <taxon>Ascomycota</taxon>
        <taxon>Pezizomycotina</taxon>
        <taxon>Dothideomycetes</taxon>
        <taxon>Pleosporomycetidae</taxon>
        <taxon>Pleosporales</taxon>
        <taxon>Massarineae</taxon>
        <taxon>Didymosphaeriaceae</taxon>
        <taxon>Paraphaeosphaeria</taxon>
    </lineage>
</organism>
<feature type="compositionally biased region" description="Polar residues" evidence="1">
    <location>
        <begin position="38"/>
        <end position="51"/>
    </location>
</feature>
<dbReference type="Proteomes" id="UP000756921">
    <property type="component" value="Unassembled WGS sequence"/>
</dbReference>
<evidence type="ECO:0000313" key="2">
    <source>
        <dbReference type="EMBL" id="KAF9739211.1"/>
    </source>
</evidence>
<feature type="compositionally biased region" description="Basic and acidic residues" evidence="1">
    <location>
        <begin position="25"/>
        <end position="36"/>
    </location>
</feature>
<gene>
    <name evidence="2" type="ORF">PMIN01_01845</name>
</gene>
<proteinExistence type="predicted"/>
<dbReference type="OrthoDB" id="3755687at2759"/>
<dbReference type="EMBL" id="WJXW01000002">
    <property type="protein sequence ID" value="KAF9739211.1"/>
    <property type="molecule type" value="Genomic_DNA"/>
</dbReference>
<sequence length="193" mass="21406">MTLPSHDSASPSKQHPQYAPQQRTQEMEEATRDPVHQVENQSHHSSASFTTPGDALEDAQHPSTTPTPSHLDSTAIANLSARITALEQENARLRTQRLTAVARVRNTHIVHAEAATAFYMRMAQIEDDDVEGALGAWGTAVDAQIGHMQWVIQRQVQFQGLYRQSELGLEPRCLAHRLPLAQCVVCVPQMGMR</sequence>
<reference evidence="2" key="1">
    <citation type="journal article" date="2020" name="Mol. Plant Microbe Interact.">
        <title>Genome Sequence of the Biocontrol Agent Coniothyrium minitans strain Conio (IMI 134523).</title>
        <authorList>
            <person name="Patel D."/>
            <person name="Shittu T.A."/>
            <person name="Baroncelli R."/>
            <person name="Muthumeenakshi S."/>
            <person name="Osborne T.H."/>
            <person name="Janganan T.K."/>
            <person name="Sreenivasaprasad S."/>
        </authorList>
    </citation>
    <scope>NUCLEOTIDE SEQUENCE</scope>
    <source>
        <strain evidence="2">Conio</strain>
    </source>
</reference>
<dbReference type="AlphaFoldDB" id="A0A9P6KUP3"/>
<feature type="compositionally biased region" description="Polar residues" evidence="1">
    <location>
        <begin position="61"/>
        <end position="72"/>
    </location>
</feature>
<evidence type="ECO:0000256" key="1">
    <source>
        <dbReference type="SAM" id="MobiDB-lite"/>
    </source>
</evidence>
<comment type="caution">
    <text evidence="2">The sequence shown here is derived from an EMBL/GenBank/DDBJ whole genome shotgun (WGS) entry which is preliminary data.</text>
</comment>